<keyword evidence="2" id="KW-1185">Reference proteome</keyword>
<sequence>MVNDSDVRLAHRLADLADALALEFFGRRPVARRKEDGSPVSEADLAVEKAMLAVLAEERPDDAVLSEESGTLGTGSRRRWILDPIDGTIPFLAGRRDWGTHVALEVEGELRVAVLSRPTEGVRWWAEQGRGAFASARGGPLSASRPLRVPETTGPLSAARVGGFLMPGSPVEPVRDRMRWIDSSVCLVADLLEGRAEGLVDEGGHVWDRAPAALLVAEAGGCVDDLCGGGRLDGRWLVYAAPGVADELTGLVRDAAGPGGTA</sequence>
<dbReference type="EMBL" id="JBITYT010000026">
    <property type="protein sequence ID" value="MFI9123998.1"/>
    <property type="molecule type" value="Genomic_DNA"/>
</dbReference>
<comment type="caution">
    <text evidence="1">The sequence shown here is derived from an EMBL/GenBank/DDBJ whole genome shotgun (WGS) entry which is preliminary data.</text>
</comment>
<evidence type="ECO:0000313" key="2">
    <source>
        <dbReference type="Proteomes" id="UP001614391"/>
    </source>
</evidence>
<dbReference type="PANTHER" id="PTHR20854:SF4">
    <property type="entry name" value="INOSITOL-1-MONOPHOSPHATASE-RELATED"/>
    <property type="match status" value="1"/>
</dbReference>
<organism evidence="1 2">
    <name type="scientific">Streptomyces bikiniensis</name>
    <dbReference type="NCBI Taxonomy" id="1896"/>
    <lineage>
        <taxon>Bacteria</taxon>
        <taxon>Bacillati</taxon>
        <taxon>Actinomycetota</taxon>
        <taxon>Actinomycetes</taxon>
        <taxon>Kitasatosporales</taxon>
        <taxon>Streptomycetaceae</taxon>
        <taxon>Streptomyces</taxon>
    </lineage>
</organism>
<dbReference type="InterPro" id="IPR000760">
    <property type="entry name" value="Inositol_monophosphatase-like"/>
</dbReference>
<evidence type="ECO:0000313" key="1">
    <source>
        <dbReference type="EMBL" id="MFI9123998.1"/>
    </source>
</evidence>
<dbReference type="PANTHER" id="PTHR20854">
    <property type="entry name" value="INOSITOL MONOPHOSPHATASE"/>
    <property type="match status" value="1"/>
</dbReference>
<proteinExistence type="predicted"/>
<dbReference type="SUPFAM" id="SSF56655">
    <property type="entry name" value="Carbohydrate phosphatase"/>
    <property type="match status" value="1"/>
</dbReference>
<dbReference type="Gene3D" id="3.30.540.10">
    <property type="entry name" value="Fructose-1,6-Bisphosphatase, subunit A, domain 1"/>
    <property type="match status" value="1"/>
</dbReference>
<dbReference type="Proteomes" id="UP001614391">
    <property type="component" value="Unassembled WGS sequence"/>
</dbReference>
<dbReference type="Pfam" id="PF00459">
    <property type="entry name" value="Inositol_P"/>
    <property type="match status" value="1"/>
</dbReference>
<reference evidence="1 2" key="1">
    <citation type="submission" date="2024-10" db="EMBL/GenBank/DDBJ databases">
        <title>The Natural Products Discovery Center: Release of the First 8490 Sequenced Strains for Exploring Actinobacteria Biosynthetic Diversity.</title>
        <authorList>
            <person name="Kalkreuter E."/>
            <person name="Kautsar S.A."/>
            <person name="Yang D."/>
            <person name="Bader C.D."/>
            <person name="Teijaro C.N."/>
            <person name="Fluegel L."/>
            <person name="Davis C.M."/>
            <person name="Simpson J.R."/>
            <person name="Lauterbach L."/>
            <person name="Steele A.D."/>
            <person name="Gui C."/>
            <person name="Meng S."/>
            <person name="Li G."/>
            <person name="Viehrig K."/>
            <person name="Ye F."/>
            <person name="Su P."/>
            <person name="Kiefer A.F."/>
            <person name="Nichols A."/>
            <person name="Cepeda A.J."/>
            <person name="Yan W."/>
            <person name="Fan B."/>
            <person name="Jiang Y."/>
            <person name="Adhikari A."/>
            <person name="Zheng C.-J."/>
            <person name="Schuster L."/>
            <person name="Cowan T.M."/>
            <person name="Smanski M.J."/>
            <person name="Chevrette M.G."/>
            <person name="De Carvalho L.P.S."/>
            <person name="Shen B."/>
        </authorList>
    </citation>
    <scope>NUCLEOTIDE SEQUENCE [LARGE SCALE GENOMIC DNA]</scope>
    <source>
        <strain evidence="1 2">NPDC053346</strain>
    </source>
</reference>
<protein>
    <submittedName>
        <fullName evidence="1">Inositol monophosphatase family protein</fullName>
    </submittedName>
</protein>
<dbReference type="CDD" id="cd01637">
    <property type="entry name" value="IMPase_like"/>
    <property type="match status" value="1"/>
</dbReference>
<dbReference type="RefSeq" id="WP_399621988.1">
    <property type="nucleotide sequence ID" value="NZ_JBITYT010000026.1"/>
</dbReference>
<dbReference type="PRINTS" id="PR00377">
    <property type="entry name" value="IMPHPHTASES"/>
</dbReference>
<gene>
    <name evidence="1" type="ORF">ACIGW0_32175</name>
</gene>
<accession>A0ABW8D2B4</accession>
<name>A0ABW8D2B4_STRBI</name>
<dbReference type="Gene3D" id="3.40.190.80">
    <property type="match status" value="1"/>
</dbReference>